<dbReference type="Proteomes" id="UP000007797">
    <property type="component" value="Unassembled WGS sequence"/>
</dbReference>
<dbReference type="OrthoDB" id="428525at2759"/>
<dbReference type="Gene3D" id="1.10.3080.10">
    <property type="entry name" value="Clc chloride channel"/>
    <property type="match status" value="1"/>
</dbReference>
<evidence type="ECO:0000313" key="2">
    <source>
        <dbReference type="Proteomes" id="UP000007797"/>
    </source>
</evidence>
<dbReference type="EMBL" id="GL883010">
    <property type="protein sequence ID" value="EGG20653.1"/>
    <property type="molecule type" value="Genomic_DNA"/>
</dbReference>
<accession>F4PSA7</accession>
<evidence type="ECO:0000313" key="1">
    <source>
        <dbReference type="EMBL" id="EGG20653.1"/>
    </source>
</evidence>
<protein>
    <submittedName>
        <fullName evidence="1">Uncharacterized protein</fullName>
    </submittedName>
</protein>
<name>F4PSA7_CACFS</name>
<dbReference type="AlphaFoldDB" id="F4PSA7"/>
<organism evidence="1 2">
    <name type="scientific">Cavenderia fasciculata</name>
    <name type="common">Slime mold</name>
    <name type="synonym">Dictyostelium fasciculatum</name>
    <dbReference type="NCBI Taxonomy" id="261658"/>
    <lineage>
        <taxon>Eukaryota</taxon>
        <taxon>Amoebozoa</taxon>
        <taxon>Evosea</taxon>
        <taxon>Eumycetozoa</taxon>
        <taxon>Dictyostelia</taxon>
        <taxon>Acytosteliales</taxon>
        <taxon>Cavenderiaceae</taxon>
        <taxon>Cavenderia</taxon>
    </lineage>
</organism>
<proteinExistence type="predicted"/>
<sequence length="126" mass="14472">MTVNQSTKWNEIESIVDGMSCCLYCGLVIFFDPLTSSSGLPEVQGYLNGIRIQKVFNLKTLVGKIAYILFLELPCIFFLHHENWSIPSIAIPFHCLRPTDRSSHHHHHHHSVILMDTWSTHISMIQ</sequence>
<dbReference type="GeneID" id="14873425"/>
<gene>
    <name evidence="1" type="ORF">DFA_00514</name>
</gene>
<dbReference type="KEGG" id="dfa:DFA_00514"/>
<keyword evidence="2" id="KW-1185">Reference proteome</keyword>
<reference evidence="2" key="1">
    <citation type="journal article" date="2011" name="Genome Res.">
        <title>Phylogeny-wide analysis of social amoeba genomes highlights ancient origins for complex intercellular communication.</title>
        <authorList>
            <person name="Heidel A.J."/>
            <person name="Lawal H.M."/>
            <person name="Felder M."/>
            <person name="Schilde C."/>
            <person name="Helps N.R."/>
            <person name="Tunggal B."/>
            <person name="Rivero F."/>
            <person name="John U."/>
            <person name="Schleicher M."/>
            <person name="Eichinger L."/>
            <person name="Platzer M."/>
            <person name="Noegel A.A."/>
            <person name="Schaap P."/>
            <person name="Gloeckner G."/>
        </authorList>
    </citation>
    <scope>NUCLEOTIDE SEQUENCE [LARGE SCALE GENOMIC DNA]</scope>
    <source>
        <strain evidence="2">SH3</strain>
    </source>
</reference>
<dbReference type="RefSeq" id="XP_004358503.1">
    <property type="nucleotide sequence ID" value="XM_004358446.1"/>
</dbReference>